<dbReference type="Proteomes" id="UP000283255">
    <property type="component" value="Unassembled WGS sequence"/>
</dbReference>
<gene>
    <name evidence="9" type="ORF">D1Z90_08585</name>
</gene>
<evidence type="ECO:0000313" key="10">
    <source>
        <dbReference type="Proteomes" id="UP000283255"/>
    </source>
</evidence>
<dbReference type="SUPFAM" id="SSF55811">
    <property type="entry name" value="Nudix"/>
    <property type="match status" value="1"/>
</dbReference>
<dbReference type="InterPro" id="IPR045121">
    <property type="entry name" value="CoAse"/>
</dbReference>
<organism evidence="9 10">
    <name type="scientific">Motilimonas pumila</name>
    <dbReference type="NCBI Taxonomy" id="2303987"/>
    <lineage>
        <taxon>Bacteria</taxon>
        <taxon>Pseudomonadati</taxon>
        <taxon>Pseudomonadota</taxon>
        <taxon>Gammaproteobacteria</taxon>
        <taxon>Alteromonadales</taxon>
        <taxon>Alteromonadales genera incertae sedis</taxon>
        <taxon>Motilimonas</taxon>
    </lineage>
</organism>
<keyword evidence="4" id="KW-0479">Metal-binding</keyword>
<dbReference type="GO" id="GO:0009132">
    <property type="term" value="P:nucleoside diphosphate metabolic process"/>
    <property type="evidence" value="ECO:0007669"/>
    <property type="project" value="InterPro"/>
</dbReference>
<name>A0A418YFH0_9GAMM</name>
<reference evidence="9 10" key="1">
    <citation type="submission" date="2018-09" db="EMBL/GenBank/DDBJ databases">
        <authorList>
            <person name="Wang F."/>
        </authorList>
    </citation>
    <scope>NUCLEOTIDE SEQUENCE [LARGE SCALE GENOMIC DNA]</scope>
    <source>
        <strain evidence="9 10">PLHSC7-2</strain>
    </source>
</reference>
<dbReference type="NCBIfam" id="NF007980">
    <property type="entry name" value="PRK10707.1"/>
    <property type="match status" value="1"/>
</dbReference>
<dbReference type="Gene3D" id="3.90.79.10">
    <property type="entry name" value="Nucleoside Triphosphate Pyrophosphohydrolase"/>
    <property type="match status" value="1"/>
</dbReference>
<sequence>MNTKKPLIKLVKFCRYLPMNHLTSRYRLHLNQAIDDPAQNQRWQQAARQSAVLVGLVKNGQQWQILLTQRAFHLRHHGGQIAFPGGKLEPSDASLTATALRESEEEIQLKQQYIQVLGNLPPFYTATGFEVTPVVATLSQGFQLVPDRNEVADIFFMPLQHAMQNRHHSKHKMHYGPQRITWIPYQGKLIWGATAAIIDSLCRQVSL</sequence>
<dbReference type="EMBL" id="QZCH01000009">
    <property type="protein sequence ID" value="RJG48120.1"/>
    <property type="molecule type" value="Genomic_DNA"/>
</dbReference>
<evidence type="ECO:0000259" key="8">
    <source>
        <dbReference type="PROSITE" id="PS51462"/>
    </source>
</evidence>
<evidence type="ECO:0000256" key="5">
    <source>
        <dbReference type="ARBA" id="ARBA00022801"/>
    </source>
</evidence>
<dbReference type="CDD" id="cd03426">
    <property type="entry name" value="NUDIX_CoAse_Nudt7"/>
    <property type="match status" value="1"/>
</dbReference>
<evidence type="ECO:0000313" key="9">
    <source>
        <dbReference type="EMBL" id="RJG48120.1"/>
    </source>
</evidence>
<feature type="domain" description="Nudix hydrolase" evidence="8">
    <location>
        <begin position="47"/>
        <end position="181"/>
    </location>
</feature>
<keyword evidence="5" id="KW-0378">Hydrolase</keyword>
<dbReference type="PROSITE" id="PS51462">
    <property type="entry name" value="NUDIX"/>
    <property type="match status" value="1"/>
</dbReference>
<evidence type="ECO:0000256" key="3">
    <source>
        <dbReference type="ARBA" id="ARBA00006506"/>
    </source>
</evidence>
<evidence type="ECO:0000256" key="1">
    <source>
        <dbReference type="ARBA" id="ARBA00001936"/>
    </source>
</evidence>
<dbReference type="PANTHER" id="PTHR12992:SF11">
    <property type="entry name" value="MITOCHONDRIAL COENZYME A DIPHOSPHATASE NUDT8"/>
    <property type="match status" value="1"/>
</dbReference>
<evidence type="ECO:0000256" key="2">
    <source>
        <dbReference type="ARBA" id="ARBA00001946"/>
    </source>
</evidence>
<dbReference type="PROSITE" id="PS01293">
    <property type="entry name" value="NUDIX_COA"/>
    <property type="match status" value="1"/>
</dbReference>
<dbReference type="InterPro" id="IPR015797">
    <property type="entry name" value="NUDIX_hydrolase-like_dom_sf"/>
</dbReference>
<dbReference type="PANTHER" id="PTHR12992">
    <property type="entry name" value="NUDIX HYDROLASE"/>
    <property type="match status" value="1"/>
</dbReference>
<accession>A0A418YFH0</accession>
<keyword evidence="6" id="KW-0460">Magnesium</keyword>
<keyword evidence="7" id="KW-0464">Manganese</keyword>
<dbReference type="GO" id="GO:0000287">
    <property type="term" value="F:magnesium ion binding"/>
    <property type="evidence" value="ECO:0007669"/>
    <property type="project" value="InterPro"/>
</dbReference>
<protein>
    <submittedName>
        <fullName evidence="9">CoA pyrophosphatase</fullName>
    </submittedName>
</protein>
<comment type="cofactor">
    <cofactor evidence="1">
        <name>Mn(2+)</name>
        <dbReference type="ChEBI" id="CHEBI:29035"/>
    </cofactor>
</comment>
<comment type="similarity">
    <text evidence="3">Belongs to the Nudix hydrolase family. PCD1 subfamily.</text>
</comment>
<dbReference type="InterPro" id="IPR000086">
    <property type="entry name" value="NUDIX_hydrolase_dom"/>
</dbReference>
<evidence type="ECO:0000256" key="6">
    <source>
        <dbReference type="ARBA" id="ARBA00022842"/>
    </source>
</evidence>
<keyword evidence="10" id="KW-1185">Reference proteome</keyword>
<evidence type="ECO:0000256" key="4">
    <source>
        <dbReference type="ARBA" id="ARBA00022723"/>
    </source>
</evidence>
<dbReference type="InterPro" id="IPR000059">
    <property type="entry name" value="NUDIX_hydrolase_NudL_CS"/>
</dbReference>
<dbReference type="GO" id="GO:0030145">
    <property type="term" value="F:manganese ion binding"/>
    <property type="evidence" value="ECO:0007669"/>
    <property type="project" value="InterPro"/>
</dbReference>
<dbReference type="GO" id="GO:0010945">
    <property type="term" value="F:coenzyme A diphosphatase activity"/>
    <property type="evidence" value="ECO:0007669"/>
    <property type="project" value="InterPro"/>
</dbReference>
<dbReference type="AlphaFoldDB" id="A0A418YFH0"/>
<proteinExistence type="inferred from homology"/>
<comment type="caution">
    <text evidence="9">The sequence shown here is derived from an EMBL/GenBank/DDBJ whole genome shotgun (WGS) entry which is preliminary data.</text>
</comment>
<comment type="cofactor">
    <cofactor evidence="2">
        <name>Mg(2+)</name>
        <dbReference type="ChEBI" id="CHEBI:18420"/>
    </cofactor>
</comment>
<evidence type="ECO:0000256" key="7">
    <source>
        <dbReference type="ARBA" id="ARBA00023211"/>
    </source>
</evidence>
<reference evidence="9 10" key="2">
    <citation type="submission" date="2019-01" db="EMBL/GenBank/DDBJ databases">
        <title>Motilimonas pumilus sp. nov., isolated from the gut of sea cucumber (Apostichopus japonicus).</title>
        <authorList>
            <person name="Wang F.-Q."/>
            <person name="Ren L.-H."/>
            <person name="Lin Y.-W."/>
            <person name="Sun G.-H."/>
            <person name="Du Z.-J."/>
            <person name="Zhao J.-X."/>
            <person name="Liu X.-J."/>
            <person name="Liu L.-J."/>
        </authorList>
    </citation>
    <scope>NUCLEOTIDE SEQUENCE [LARGE SCALE GENOMIC DNA]</scope>
    <source>
        <strain evidence="9 10">PLHSC7-2</strain>
    </source>
</reference>
<dbReference type="Pfam" id="PF00293">
    <property type="entry name" value="NUDIX"/>
    <property type="match status" value="1"/>
</dbReference>